<feature type="region of interest" description="Disordered" evidence="1">
    <location>
        <begin position="1"/>
        <end position="56"/>
    </location>
</feature>
<gene>
    <name evidence="2" type="ORF">METZ01_LOCUS119941</name>
</gene>
<feature type="non-terminal residue" evidence="2">
    <location>
        <position position="175"/>
    </location>
</feature>
<proteinExistence type="predicted"/>
<evidence type="ECO:0000256" key="1">
    <source>
        <dbReference type="SAM" id="MobiDB-lite"/>
    </source>
</evidence>
<organism evidence="2">
    <name type="scientific">marine metagenome</name>
    <dbReference type="NCBI Taxonomy" id="408172"/>
    <lineage>
        <taxon>unclassified sequences</taxon>
        <taxon>metagenomes</taxon>
        <taxon>ecological metagenomes</taxon>
    </lineage>
</organism>
<dbReference type="EMBL" id="UINC01016036">
    <property type="protein sequence ID" value="SVA67087.1"/>
    <property type="molecule type" value="Genomic_DNA"/>
</dbReference>
<sequence>MAEQPVQPVPSLDFLDDVPPSIDDMYSEELRQTLTEVEETEEEERNAPIPPFGEEVMDQGYVDNVSRGYSETEFTQPQKDYIKPYEGEYTPHTPLFGAMGENKDQRHTQSKQEWGEYFDEGESPHWGALRMGGDAWIGLLASGAYSTDAFTQNFINAANVASDDPNVDIRFFSIL</sequence>
<accession>A0A381XSA6</accession>
<evidence type="ECO:0000313" key="2">
    <source>
        <dbReference type="EMBL" id="SVA67087.1"/>
    </source>
</evidence>
<name>A0A381XSA6_9ZZZZ</name>
<dbReference type="AlphaFoldDB" id="A0A381XSA6"/>
<protein>
    <submittedName>
        <fullName evidence="2">Uncharacterized protein</fullName>
    </submittedName>
</protein>
<reference evidence="2" key="1">
    <citation type="submission" date="2018-05" db="EMBL/GenBank/DDBJ databases">
        <authorList>
            <person name="Lanie J.A."/>
            <person name="Ng W.-L."/>
            <person name="Kazmierczak K.M."/>
            <person name="Andrzejewski T.M."/>
            <person name="Davidsen T.M."/>
            <person name="Wayne K.J."/>
            <person name="Tettelin H."/>
            <person name="Glass J.I."/>
            <person name="Rusch D."/>
            <person name="Podicherti R."/>
            <person name="Tsui H.-C.T."/>
            <person name="Winkler M.E."/>
        </authorList>
    </citation>
    <scope>NUCLEOTIDE SEQUENCE</scope>
</reference>